<evidence type="ECO:0000313" key="1">
    <source>
        <dbReference type="EMBL" id="KAJ2969109.1"/>
    </source>
</evidence>
<accession>A0ACC1MR06</accession>
<protein>
    <submittedName>
        <fullName evidence="1">Uncharacterized protein</fullName>
    </submittedName>
</protein>
<keyword evidence="2" id="KW-1185">Reference proteome</keyword>
<organism evidence="1 2">
    <name type="scientific">Trametes sanguinea</name>
    <dbReference type="NCBI Taxonomy" id="158606"/>
    <lineage>
        <taxon>Eukaryota</taxon>
        <taxon>Fungi</taxon>
        <taxon>Dikarya</taxon>
        <taxon>Basidiomycota</taxon>
        <taxon>Agaricomycotina</taxon>
        <taxon>Agaricomycetes</taxon>
        <taxon>Polyporales</taxon>
        <taxon>Polyporaceae</taxon>
        <taxon>Trametes</taxon>
    </lineage>
</organism>
<proteinExistence type="predicted"/>
<dbReference type="Proteomes" id="UP001144978">
    <property type="component" value="Unassembled WGS sequence"/>
</dbReference>
<gene>
    <name evidence="1" type="ORF">NUW54_g13039</name>
</gene>
<dbReference type="EMBL" id="JANSHE010005840">
    <property type="protein sequence ID" value="KAJ2969109.1"/>
    <property type="molecule type" value="Genomic_DNA"/>
</dbReference>
<reference evidence="1" key="1">
    <citation type="submission" date="2022-08" db="EMBL/GenBank/DDBJ databases">
        <title>Genome Sequence of Pycnoporus sanguineus.</title>
        <authorList>
            <person name="Buettner E."/>
        </authorList>
    </citation>
    <scope>NUCLEOTIDE SEQUENCE</scope>
    <source>
        <strain evidence="1">CG-C14</strain>
    </source>
</reference>
<sequence>MIATSTHEYKRFGSSRNLFAQYFCGIHLESDGHRDITWLRGHYRRACERTTASSMTVVRTWTVSESQRIDRAVPASVFAGCAQLRTNLDRCNPVILIFPRSPAMSSLHWQSVPPEIFAAICVDCNPHTLSSLALTCRGLSWLALAMLWQRIDSLSTLLFTLPLDAVVRRVPYVRYLTGKLIRVVNVRRELTSADLERYRLYAPLVHSLNLFGPLPLGCDITLDGWQHFERANPGPLPNLRHLDANIRIDRRNPYRLIIPINIFLGAAFEDLTLSVRTPLGWNPQDRLKPYISDLLTTLVQRCPRFSRLDLSLDQAAPYLSDVMADALRAPLSVLAYHSRF</sequence>
<evidence type="ECO:0000313" key="2">
    <source>
        <dbReference type="Proteomes" id="UP001144978"/>
    </source>
</evidence>
<name>A0ACC1MR06_9APHY</name>
<comment type="caution">
    <text evidence="1">The sequence shown here is derived from an EMBL/GenBank/DDBJ whole genome shotgun (WGS) entry which is preliminary data.</text>
</comment>